<dbReference type="InterPro" id="IPR007159">
    <property type="entry name" value="SpoVT-AbrB_dom"/>
</dbReference>
<evidence type="ECO:0000313" key="2">
    <source>
        <dbReference type="EMBL" id="SEL70466.1"/>
    </source>
</evidence>
<dbReference type="NCBIfam" id="TIGR01439">
    <property type="entry name" value="lp_hng_hel_AbrB"/>
    <property type="match status" value="1"/>
</dbReference>
<name>A0A1H7SE37_9GAMM</name>
<dbReference type="AlphaFoldDB" id="A0A1H7SE37"/>
<dbReference type="InterPro" id="IPR037914">
    <property type="entry name" value="SpoVT-AbrB_sf"/>
</dbReference>
<organism evidence="2 3">
    <name type="scientific">Halomonas daqiaonensis</name>
    <dbReference type="NCBI Taxonomy" id="650850"/>
    <lineage>
        <taxon>Bacteria</taxon>
        <taxon>Pseudomonadati</taxon>
        <taxon>Pseudomonadota</taxon>
        <taxon>Gammaproteobacteria</taxon>
        <taxon>Oceanospirillales</taxon>
        <taxon>Halomonadaceae</taxon>
        <taxon>Halomonas</taxon>
    </lineage>
</organism>
<gene>
    <name evidence="2" type="ORF">SAMN04488129_11465</name>
</gene>
<dbReference type="GO" id="GO:0097351">
    <property type="term" value="F:toxin sequestering activity"/>
    <property type="evidence" value="ECO:0007669"/>
    <property type="project" value="InterPro"/>
</dbReference>
<accession>A0A1H7SE37</accession>
<keyword evidence="3" id="KW-1185">Reference proteome</keyword>
<evidence type="ECO:0000313" key="3">
    <source>
        <dbReference type="Proteomes" id="UP000198807"/>
    </source>
</evidence>
<feature type="domain" description="SpoVT-AbrB" evidence="1">
    <location>
        <begin position="6"/>
        <end position="51"/>
    </location>
</feature>
<proteinExistence type="predicted"/>
<dbReference type="STRING" id="650850.SAMN04488129_11465"/>
<sequence length="76" mass="8499">MSTASSRLTSKYQATIPGNVRRALDLHAGDTICFEIEDGEIRLRKASPLDLAFTHAVEETLSEWNSEADEDAYRDL</sequence>
<dbReference type="InterPro" id="IPR031848">
    <property type="entry name" value="PrlF_antitoxin"/>
</dbReference>
<dbReference type="RefSeq" id="WP_089714022.1">
    <property type="nucleotide sequence ID" value="NZ_FOBC01000014.1"/>
</dbReference>
<dbReference type="Gene3D" id="2.10.260.10">
    <property type="match status" value="1"/>
</dbReference>
<dbReference type="EMBL" id="FOBC01000014">
    <property type="protein sequence ID" value="SEL70466.1"/>
    <property type="molecule type" value="Genomic_DNA"/>
</dbReference>
<reference evidence="3" key="1">
    <citation type="submission" date="2016-10" db="EMBL/GenBank/DDBJ databases">
        <authorList>
            <person name="Varghese N."/>
            <person name="Submissions S."/>
        </authorList>
    </citation>
    <scope>NUCLEOTIDE SEQUENCE [LARGE SCALE GENOMIC DNA]</scope>
    <source>
        <strain evidence="3">CGMCC 1.9150</strain>
    </source>
</reference>
<dbReference type="GO" id="GO:0003700">
    <property type="term" value="F:DNA-binding transcription factor activity"/>
    <property type="evidence" value="ECO:0007669"/>
    <property type="project" value="InterPro"/>
</dbReference>
<protein>
    <submittedName>
        <fullName evidence="2">Looped-hinge helix DNA binding domain-containing protein, AbrB family</fullName>
    </submittedName>
</protein>
<dbReference type="SUPFAM" id="SSF89447">
    <property type="entry name" value="AbrB/MazE/MraZ-like"/>
    <property type="match status" value="1"/>
</dbReference>
<dbReference type="Pfam" id="PF15937">
    <property type="entry name" value="PrlF_antitoxin"/>
    <property type="match status" value="1"/>
</dbReference>
<evidence type="ECO:0000259" key="1">
    <source>
        <dbReference type="SMART" id="SM00966"/>
    </source>
</evidence>
<dbReference type="GO" id="GO:0003677">
    <property type="term" value="F:DNA binding"/>
    <property type="evidence" value="ECO:0007669"/>
    <property type="project" value="InterPro"/>
</dbReference>
<dbReference type="SMART" id="SM00966">
    <property type="entry name" value="SpoVT_AbrB"/>
    <property type="match status" value="1"/>
</dbReference>
<dbReference type="GO" id="GO:0001558">
    <property type="term" value="P:regulation of cell growth"/>
    <property type="evidence" value="ECO:0007669"/>
    <property type="project" value="InterPro"/>
</dbReference>
<dbReference type="OrthoDB" id="426345at2"/>
<dbReference type="Proteomes" id="UP000198807">
    <property type="component" value="Unassembled WGS sequence"/>
</dbReference>